<dbReference type="EMBL" id="FNOY01000061">
    <property type="protein sequence ID" value="SDY76707.1"/>
    <property type="molecule type" value="Genomic_DNA"/>
</dbReference>
<dbReference type="SUPFAM" id="SSF82866">
    <property type="entry name" value="Multidrug efflux transporter AcrB transmembrane domain"/>
    <property type="match status" value="2"/>
</dbReference>
<organism evidence="2 3">
    <name type="scientific">Nitrosomonas halophila</name>
    <dbReference type="NCBI Taxonomy" id="44576"/>
    <lineage>
        <taxon>Bacteria</taxon>
        <taxon>Pseudomonadati</taxon>
        <taxon>Pseudomonadota</taxon>
        <taxon>Betaproteobacteria</taxon>
        <taxon>Nitrosomonadales</taxon>
        <taxon>Nitrosomonadaceae</taxon>
        <taxon>Nitrosomonas</taxon>
    </lineage>
</organism>
<keyword evidence="1" id="KW-0472">Membrane</keyword>
<reference evidence="2 3" key="1">
    <citation type="submission" date="2016-10" db="EMBL/GenBank/DDBJ databases">
        <authorList>
            <person name="de Groot N.N."/>
        </authorList>
    </citation>
    <scope>NUCLEOTIDE SEQUENCE [LARGE SCALE GENOMIC DNA]</scope>
    <source>
        <strain evidence="2 3">Nm1</strain>
    </source>
</reference>
<dbReference type="PANTHER" id="PTHR32063:SF33">
    <property type="entry name" value="RND SUPERFAMILY EFFLUX PUMP PERMEASE COMPONENT"/>
    <property type="match status" value="1"/>
</dbReference>
<feature type="transmembrane region" description="Helical" evidence="1">
    <location>
        <begin position="14"/>
        <end position="40"/>
    </location>
</feature>
<dbReference type="SUPFAM" id="SSF82714">
    <property type="entry name" value="Multidrug efflux transporter AcrB TolC docking domain, DN and DC subdomains"/>
    <property type="match status" value="2"/>
</dbReference>
<evidence type="ECO:0000256" key="1">
    <source>
        <dbReference type="SAM" id="Phobius"/>
    </source>
</evidence>
<feature type="transmembrane region" description="Helical" evidence="1">
    <location>
        <begin position="339"/>
        <end position="357"/>
    </location>
</feature>
<proteinExistence type="predicted"/>
<dbReference type="Gene3D" id="3.30.2090.10">
    <property type="entry name" value="Multidrug efflux transporter AcrB TolC docking domain, DN and DC subdomains"/>
    <property type="match status" value="2"/>
</dbReference>
<evidence type="ECO:0000313" key="3">
    <source>
        <dbReference type="Proteomes" id="UP000198640"/>
    </source>
</evidence>
<name>A0A1H3MJ10_9PROT</name>
<feature type="transmembrane region" description="Helical" evidence="1">
    <location>
        <begin position="464"/>
        <end position="487"/>
    </location>
</feature>
<dbReference type="AlphaFoldDB" id="A0A1H3MJ10"/>
<protein>
    <submittedName>
        <fullName evidence="2">Multidrug efflux pump subunit AcrB</fullName>
    </submittedName>
</protein>
<dbReference type="RefSeq" id="WP_090415371.1">
    <property type="nucleotide sequence ID" value="NZ_FNOY01000061.1"/>
</dbReference>
<feature type="transmembrane region" description="Helical" evidence="1">
    <location>
        <begin position="394"/>
        <end position="416"/>
    </location>
</feature>
<sequence>MIPTAQHSKHAGPIAWMAGHTVAANLAMAVFLIGGFLFLLGMRQEVFPEFEIDTVSISVAYPGASPEEIENGIILAIEDAIGGLEGIDQINSSAQEDVGTVIVDALRGTNMQRLVQEIQREIDRITTFPLDAEKPQVAVSARRREVISIVLYGDAQENVLHELAEQFRDQLLQDPGITQIDLSGIKPMEIAIEVPQEELRRYRLSLGEIAQRITAANIDLPSGSVKTDSGEILIRVKERREYGRQFAHLPIVTTADGSQIKLGDIARVNDGYDESDYYATFNNKPAVMIQVFSVGEQTPIQISESVKRMIAQIGPELPDGITAEIRRDRSVEYSQRIDLLLRNSALGLSLVFIMLSLFLELRLAFWVMMGIPIAFLGSFLILPGIGVSLNMITLFAFIIALGIVVDDAIIIGENIYHYRQEGLTALDAAIRGAREMAMPITFSILTNIATFMPLLFIPGIMGKIFYMIPLVVITVFLLSLVESLFVLPNHLSRLQPMKRHGIRAWIHHQQQKFSHGFRHWTHHGYGPFLELALKHRYLTVIAAFALLIATLSYAISGRMGMTLFPKIESDYAQVTLVMPFGTPVAKTEAIASYLSATARRVADNTPGGDQLLTGIFAEIGTSDNQRTLGSHLARVQAYLAPPEIREKIMSTEQFSDRWREMTGDIPGIESILFESDAGGPGSGAAITIELNHRDISVLEQASRQLADALSAYPIVNDVSSGFASGKEQLDFTLLPAGRSLGLTAENVARQIRNAFFGAEVLRQQRGRNEIKIMVRLPQAERMSVQNVENLMLWTPAGVEIPLTEAVRIERGRAYTEINRRDGRRNVQVKSGVTPRSKAGEILNDLEATELPRLKEAFPGLQYSFQGRQAEMADSMNSLKLSFVLALLAIYAMLAIPFRSYILPLIVIVSIPFGIIGAIFGHLLMGFDLSILSMLGIVALSGIVVNDSLVLINYANTLRTGSHASPLQIIKTASIQRLRPILLTTLTTFCGLMPMILETSRQARMLIPMAISIGFGIVFATLITLVLIPSLYLVVEDIRNLRRNKALPQVQE</sequence>
<dbReference type="Gene3D" id="3.30.70.1430">
    <property type="entry name" value="Multidrug efflux transporter AcrB pore domain"/>
    <property type="match status" value="2"/>
</dbReference>
<dbReference type="SUPFAM" id="SSF82693">
    <property type="entry name" value="Multidrug efflux transporter AcrB pore domain, PN1, PN2, PC1 and PC2 subdomains"/>
    <property type="match status" value="2"/>
</dbReference>
<keyword evidence="1" id="KW-0812">Transmembrane</keyword>
<accession>A0A1H3MJ10</accession>
<evidence type="ECO:0000313" key="2">
    <source>
        <dbReference type="EMBL" id="SDY76707.1"/>
    </source>
</evidence>
<keyword evidence="3" id="KW-1185">Reference proteome</keyword>
<dbReference type="OrthoDB" id="9806532at2"/>
<dbReference type="InterPro" id="IPR001036">
    <property type="entry name" value="Acrflvin-R"/>
</dbReference>
<dbReference type="Gene3D" id="3.30.70.1440">
    <property type="entry name" value="Multidrug efflux transporter AcrB pore domain"/>
    <property type="match status" value="1"/>
</dbReference>
<dbReference type="Gene3D" id="3.30.70.1320">
    <property type="entry name" value="Multidrug efflux transporter AcrB pore domain like"/>
    <property type="match status" value="1"/>
</dbReference>
<feature type="transmembrane region" description="Helical" evidence="1">
    <location>
        <begin position="877"/>
        <end position="895"/>
    </location>
</feature>
<dbReference type="GO" id="GO:0042910">
    <property type="term" value="F:xenobiotic transmembrane transporter activity"/>
    <property type="evidence" value="ECO:0007669"/>
    <property type="project" value="TreeGrafter"/>
</dbReference>
<keyword evidence="1" id="KW-1133">Transmembrane helix</keyword>
<dbReference type="STRING" id="44576.SAMN05421881_10618"/>
<dbReference type="Proteomes" id="UP000198640">
    <property type="component" value="Unassembled WGS sequence"/>
</dbReference>
<feature type="transmembrane region" description="Helical" evidence="1">
    <location>
        <begin position="363"/>
        <end position="382"/>
    </location>
</feature>
<feature type="transmembrane region" description="Helical" evidence="1">
    <location>
        <begin position="537"/>
        <end position="556"/>
    </location>
</feature>
<feature type="transmembrane region" description="Helical" evidence="1">
    <location>
        <begin position="901"/>
        <end position="924"/>
    </location>
</feature>
<feature type="transmembrane region" description="Helical" evidence="1">
    <location>
        <begin position="1008"/>
        <end position="1034"/>
    </location>
</feature>
<dbReference type="InterPro" id="IPR027463">
    <property type="entry name" value="AcrB_DN_DC_subdom"/>
</dbReference>
<feature type="transmembrane region" description="Helical" evidence="1">
    <location>
        <begin position="436"/>
        <end position="457"/>
    </location>
</feature>
<gene>
    <name evidence="2" type="ORF">SAMN05421881_10618</name>
</gene>
<dbReference type="Pfam" id="PF00873">
    <property type="entry name" value="ACR_tran"/>
    <property type="match status" value="1"/>
</dbReference>
<dbReference type="PANTHER" id="PTHR32063">
    <property type="match status" value="1"/>
</dbReference>
<dbReference type="PRINTS" id="PR00702">
    <property type="entry name" value="ACRIFLAVINRP"/>
</dbReference>
<dbReference type="GO" id="GO:0005886">
    <property type="term" value="C:plasma membrane"/>
    <property type="evidence" value="ECO:0007669"/>
    <property type="project" value="TreeGrafter"/>
</dbReference>
<dbReference type="Gene3D" id="1.20.1640.10">
    <property type="entry name" value="Multidrug efflux transporter AcrB transmembrane domain"/>
    <property type="match status" value="2"/>
</dbReference>